<feature type="transmembrane region" description="Helical" evidence="19">
    <location>
        <begin position="31"/>
        <end position="58"/>
    </location>
</feature>
<evidence type="ECO:0000256" key="16">
    <source>
        <dbReference type="ARBA" id="ARBA00032853"/>
    </source>
</evidence>
<keyword evidence="10 19" id="KW-0812">Transmembrane</keyword>
<evidence type="ECO:0000256" key="3">
    <source>
        <dbReference type="ARBA" id="ARBA00004663"/>
    </source>
</evidence>
<evidence type="ECO:0000256" key="7">
    <source>
        <dbReference type="ARBA" id="ARBA00022475"/>
    </source>
</evidence>
<reference evidence="20 21" key="1">
    <citation type="submission" date="2020-07" db="EMBL/GenBank/DDBJ databases">
        <authorList>
            <person name="Feng H."/>
        </authorList>
    </citation>
    <scope>NUCLEOTIDE SEQUENCE [LARGE SCALE GENOMIC DNA]</scope>
    <source>
        <strain evidence="21">s-10</strain>
    </source>
</reference>
<dbReference type="GO" id="GO:0009236">
    <property type="term" value="P:cobalamin biosynthetic process"/>
    <property type="evidence" value="ECO:0007669"/>
    <property type="project" value="UniProtKB-UniRule"/>
</dbReference>
<evidence type="ECO:0000256" key="18">
    <source>
        <dbReference type="ARBA" id="ARBA00049504"/>
    </source>
</evidence>
<accession>A0A7W1WMV0</accession>
<keyword evidence="13 19" id="KW-0472">Membrane</keyword>
<evidence type="ECO:0000256" key="4">
    <source>
        <dbReference type="ARBA" id="ARBA00010561"/>
    </source>
</evidence>
<feature type="transmembrane region" description="Helical" evidence="19">
    <location>
        <begin position="196"/>
        <end position="212"/>
    </location>
</feature>
<keyword evidence="9 19" id="KW-0808">Transferase</keyword>
<comment type="pathway">
    <text evidence="3 19">Cofactor biosynthesis; adenosylcobalamin biosynthesis; adenosylcobalamin from cob(II)yrinate a,c-diamide: step 7/7.</text>
</comment>
<feature type="transmembrane region" description="Helical" evidence="19">
    <location>
        <begin position="224"/>
        <end position="249"/>
    </location>
</feature>
<feature type="transmembrane region" description="Helical" evidence="19">
    <location>
        <begin position="104"/>
        <end position="126"/>
    </location>
</feature>
<dbReference type="GO" id="GO:0005886">
    <property type="term" value="C:plasma membrane"/>
    <property type="evidence" value="ECO:0007669"/>
    <property type="project" value="UniProtKB-SubCell"/>
</dbReference>
<evidence type="ECO:0000256" key="8">
    <source>
        <dbReference type="ARBA" id="ARBA00022573"/>
    </source>
</evidence>
<comment type="function">
    <text evidence="14 19">Joins adenosylcobinamide-GDP and alpha-ribazole to generate adenosylcobalamin (Ado-cobalamin). Also synthesizes adenosylcobalamin 5'-phosphate from adenosylcobinamide-GDP and alpha-ribazole 5'-phosphate.</text>
</comment>
<dbReference type="NCBIfam" id="TIGR00317">
    <property type="entry name" value="cobS"/>
    <property type="match status" value="1"/>
</dbReference>
<sequence>MNSFFHAIGFLSRIPVPVRENRDDWEKSPMWYPLVGLILGALITLFDMLIAGWFPAFVRAVMDAAFWFFLTGGLHLDGLMDTADGLGAWRDRERTLQIMKDSRVGAMGVLAGVLSILFKVSLLASLPAANPLAVSVIAATVLGRTAVLGMMYAFPYIQEHGTGTGMKEKLTVRRFLFALLCMVIIVIFLTRWWAGVLLGAAAFVVLCFGWQVTKRLGGCTGDVYGAVIEGIEILTLCILVVPGVSVHAIDLAPPW</sequence>
<dbReference type="GO" id="GO:0051073">
    <property type="term" value="F:adenosylcobinamide-GDP ribazoletransferase activity"/>
    <property type="evidence" value="ECO:0007669"/>
    <property type="project" value="UniProtKB-UniRule"/>
</dbReference>
<dbReference type="InterPro" id="IPR003805">
    <property type="entry name" value="CobS"/>
</dbReference>
<evidence type="ECO:0000256" key="1">
    <source>
        <dbReference type="ARBA" id="ARBA00001946"/>
    </source>
</evidence>
<comment type="catalytic activity">
    <reaction evidence="17 19">
        <text>alpha-ribazole + adenosylcob(III)inamide-GDP = adenosylcob(III)alamin + GMP + H(+)</text>
        <dbReference type="Rhea" id="RHEA:16049"/>
        <dbReference type="ChEBI" id="CHEBI:10329"/>
        <dbReference type="ChEBI" id="CHEBI:15378"/>
        <dbReference type="ChEBI" id="CHEBI:18408"/>
        <dbReference type="ChEBI" id="CHEBI:58115"/>
        <dbReference type="ChEBI" id="CHEBI:60487"/>
        <dbReference type="EC" id="2.7.8.26"/>
    </reaction>
</comment>
<dbReference type="PANTHER" id="PTHR34148:SF1">
    <property type="entry name" value="ADENOSYLCOBINAMIDE-GDP RIBAZOLETRANSFERASE"/>
    <property type="match status" value="1"/>
</dbReference>
<dbReference type="RefSeq" id="WP_181750036.1">
    <property type="nucleotide sequence ID" value="NZ_JACEIQ010000001.1"/>
</dbReference>
<dbReference type="EMBL" id="JACEIQ010000001">
    <property type="protein sequence ID" value="MBA4492802.1"/>
    <property type="molecule type" value="Genomic_DNA"/>
</dbReference>
<evidence type="ECO:0000256" key="9">
    <source>
        <dbReference type="ARBA" id="ARBA00022679"/>
    </source>
</evidence>
<keyword evidence="11 19" id="KW-0460">Magnesium</keyword>
<comment type="subcellular location">
    <subcellularLocation>
        <location evidence="2 19">Cell membrane</location>
        <topology evidence="2 19">Multi-pass membrane protein</topology>
    </subcellularLocation>
</comment>
<comment type="catalytic activity">
    <reaction evidence="18 19">
        <text>alpha-ribazole 5'-phosphate + adenosylcob(III)inamide-GDP = adenosylcob(III)alamin 5'-phosphate + GMP + H(+)</text>
        <dbReference type="Rhea" id="RHEA:23560"/>
        <dbReference type="ChEBI" id="CHEBI:15378"/>
        <dbReference type="ChEBI" id="CHEBI:57918"/>
        <dbReference type="ChEBI" id="CHEBI:58115"/>
        <dbReference type="ChEBI" id="CHEBI:60487"/>
        <dbReference type="ChEBI" id="CHEBI:60493"/>
        <dbReference type="EC" id="2.7.8.26"/>
    </reaction>
</comment>
<comment type="similarity">
    <text evidence="4 19">Belongs to the CobS family.</text>
</comment>
<evidence type="ECO:0000256" key="2">
    <source>
        <dbReference type="ARBA" id="ARBA00004651"/>
    </source>
</evidence>
<dbReference type="UniPathway" id="UPA00148">
    <property type="reaction ID" value="UER00238"/>
</dbReference>
<evidence type="ECO:0000313" key="20">
    <source>
        <dbReference type="EMBL" id="MBA4492802.1"/>
    </source>
</evidence>
<dbReference type="EC" id="2.7.8.26" evidence="5 19"/>
<evidence type="ECO:0000256" key="5">
    <source>
        <dbReference type="ARBA" id="ARBA00013200"/>
    </source>
</evidence>
<keyword evidence="7 19" id="KW-1003">Cell membrane</keyword>
<evidence type="ECO:0000256" key="10">
    <source>
        <dbReference type="ARBA" id="ARBA00022692"/>
    </source>
</evidence>
<keyword evidence="12 19" id="KW-1133">Transmembrane helix</keyword>
<keyword evidence="8 19" id="KW-0169">Cobalamin biosynthesis</keyword>
<gene>
    <name evidence="19 20" type="primary">cobS</name>
    <name evidence="20" type="ORF">H1191_00555</name>
</gene>
<dbReference type="Pfam" id="PF02654">
    <property type="entry name" value="CobS"/>
    <property type="match status" value="1"/>
</dbReference>
<feature type="transmembrane region" description="Helical" evidence="19">
    <location>
        <begin position="175"/>
        <end position="190"/>
    </location>
</feature>
<dbReference type="HAMAP" id="MF_00719">
    <property type="entry name" value="CobS"/>
    <property type="match status" value="1"/>
</dbReference>
<evidence type="ECO:0000256" key="19">
    <source>
        <dbReference type="HAMAP-Rule" id="MF_00719"/>
    </source>
</evidence>
<dbReference type="AlphaFoldDB" id="A0A7W1WMV0"/>
<evidence type="ECO:0000256" key="17">
    <source>
        <dbReference type="ARBA" id="ARBA00048623"/>
    </source>
</evidence>
<protein>
    <recommendedName>
        <fullName evidence="6 19">Adenosylcobinamide-GDP ribazoletransferase</fullName>
        <ecNumber evidence="5 19">2.7.8.26</ecNumber>
    </recommendedName>
    <alternativeName>
        <fullName evidence="16 19">Cobalamin synthase</fullName>
    </alternativeName>
    <alternativeName>
        <fullName evidence="15 19">Cobalamin-5'-phosphate synthase</fullName>
    </alternativeName>
</protein>
<evidence type="ECO:0000256" key="14">
    <source>
        <dbReference type="ARBA" id="ARBA00025228"/>
    </source>
</evidence>
<dbReference type="Proteomes" id="UP000535491">
    <property type="component" value="Unassembled WGS sequence"/>
</dbReference>
<evidence type="ECO:0000313" key="21">
    <source>
        <dbReference type="Proteomes" id="UP000535491"/>
    </source>
</evidence>
<dbReference type="PANTHER" id="PTHR34148">
    <property type="entry name" value="ADENOSYLCOBINAMIDE-GDP RIBAZOLETRANSFERASE"/>
    <property type="match status" value="1"/>
</dbReference>
<evidence type="ECO:0000256" key="11">
    <source>
        <dbReference type="ARBA" id="ARBA00022842"/>
    </source>
</evidence>
<organism evidence="20 21">
    <name type="scientific">Paenactinomyces guangxiensis</name>
    <dbReference type="NCBI Taxonomy" id="1490290"/>
    <lineage>
        <taxon>Bacteria</taxon>
        <taxon>Bacillati</taxon>
        <taxon>Bacillota</taxon>
        <taxon>Bacilli</taxon>
        <taxon>Bacillales</taxon>
        <taxon>Thermoactinomycetaceae</taxon>
        <taxon>Paenactinomyces</taxon>
    </lineage>
</organism>
<dbReference type="GO" id="GO:0008818">
    <property type="term" value="F:cobalamin 5'-phosphate synthase activity"/>
    <property type="evidence" value="ECO:0007669"/>
    <property type="project" value="UniProtKB-UniRule"/>
</dbReference>
<evidence type="ECO:0000256" key="15">
    <source>
        <dbReference type="ARBA" id="ARBA00032605"/>
    </source>
</evidence>
<feature type="transmembrane region" description="Helical" evidence="19">
    <location>
        <begin position="132"/>
        <end position="154"/>
    </location>
</feature>
<evidence type="ECO:0000256" key="6">
    <source>
        <dbReference type="ARBA" id="ARBA00015850"/>
    </source>
</evidence>
<name>A0A7W1WMV0_9BACL</name>
<keyword evidence="21" id="KW-1185">Reference proteome</keyword>
<evidence type="ECO:0000256" key="13">
    <source>
        <dbReference type="ARBA" id="ARBA00023136"/>
    </source>
</evidence>
<evidence type="ECO:0000256" key="12">
    <source>
        <dbReference type="ARBA" id="ARBA00022989"/>
    </source>
</evidence>
<proteinExistence type="inferred from homology"/>
<comment type="cofactor">
    <cofactor evidence="1 19">
        <name>Mg(2+)</name>
        <dbReference type="ChEBI" id="CHEBI:18420"/>
    </cofactor>
</comment>
<comment type="caution">
    <text evidence="20">The sequence shown here is derived from an EMBL/GenBank/DDBJ whole genome shotgun (WGS) entry which is preliminary data.</text>
</comment>